<dbReference type="SUPFAM" id="SSF48452">
    <property type="entry name" value="TPR-like"/>
    <property type="match status" value="1"/>
</dbReference>
<protein>
    <submittedName>
        <fullName evidence="6">Cleavage stimulation factor subunit 77</fullName>
    </submittedName>
</protein>
<evidence type="ECO:0000256" key="3">
    <source>
        <dbReference type="ARBA" id="ARBA00023242"/>
    </source>
</evidence>
<keyword evidence="3" id="KW-0539">Nucleus</keyword>
<comment type="caution">
    <text evidence="6">The sequence shown here is derived from an EMBL/GenBank/DDBJ whole genome shotgun (WGS) entry which is preliminary data.</text>
</comment>
<dbReference type="PANTHER" id="PTHR19980">
    <property type="entry name" value="RNA CLEAVAGE STIMULATION FACTOR"/>
    <property type="match status" value="1"/>
</dbReference>
<dbReference type="AlphaFoldDB" id="A0A438FI44"/>
<accession>A0A438FI44</accession>
<evidence type="ECO:0000256" key="4">
    <source>
        <dbReference type="PROSITE-ProRule" id="PRU00339"/>
    </source>
</evidence>
<feature type="domain" description="Suppressor of forked" evidence="5">
    <location>
        <begin position="24"/>
        <end position="127"/>
    </location>
</feature>
<dbReference type="InterPro" id="IPR019734">
    <property type="entry name" value="TPR_rpt"/>
</dbReference>
<keyword evidence="4" id="KW-0802">TPR repeat</keyword>
<dbReference type="EMBL" id="QGNW01000883">
    <property type="protein sequence ID" value="RVW59649.1"/>
    <property type="molecule type" value="Genomic_DNA"/>
</dbReference>
<comment type="subcellular location">
    <subcellularLocation>
        <location evidence="1">Nucleus</location>
    </subcellularLocation>
</comment>
<proteinExistence type="predicted"/>
<name>A0A438FI44_VITVI</name>
<feature type="repeat" description="TPR" evidence="4">
    <location>
        <begin position="37"/>
        <end position="70"/>
    </location>
</feature>
<reference evidence="6 7" key="1">
    <citation type="journal article" date="2018" name="PLoS Genet.">
        <title>Population sequencing reveals clonal diversity and ancestral inbreeding in the grapevine cultivar Chardonnay.</title>
        <authorList>
            <person name="Roach M.J."/>
            <person name="Johnson D.L."/>
            <person name="Bohlmann J."/>
            <person name="van Vuuren H.J."/>
            <person name="Jones S.J."/>
            <person name="Pretorius I.S."/>
            <person name="Schmidt S.A."/>
            <person name="Borneman A.R."/>
        </authorList>
    </citation>
    <scope>NUCLEOTIDE SEQUENCE [LARGE SCALE GENOMIC DNA]</scope>
    <source>
        <strain evidence="7">cv. Chardonnay</strain>
        <tissue evidence="6">Leaf</tissue>
    </source>
</reference>
<dbReference type="Gene3D" id="1.25.40.10">
    <property type="entry name" value="Tetratricopeptide repeat domain"/>
    <property type="match status" value="2"/>
</dbReference>
<dbReference type="PANTHER" id="PTHR19980:SF0">
    <property type="entry name" value="CLEAVAGE STIMULATION FACTOR SUBUNIT 3"/>
    <property type="match status" value="1"/>
</dbReference>
<dbReference type="GO" id="GO:0031124">
    <property type="term" value="P:mRNA 3'-end processing"/>
    <property type="evidence" value="ECO:0007669"/>
    <property type="project" value="InterPro"/>
</dbReference>
<dbReference type="Pfam" id="PF05843">
    <property type="entry name" value="Suf"/>
    <property type="match status" value="2"/>
</dbReference>
<dbReference type="InterPro" id="IPR045243">
    <property type="entry name" value="Rna14-like"/>
</dbReference>
<evidence type="ECO:0000313" key="7">
    <source>
        <dbReference type="Proteomes" id="UP000288805"/>
    </source>
</evidence>
<evidence type="ECO:0000313" key="6">
    <source>
        <dbReference type="EMBL" id="RVW59649.1"/>
    </source>
</evidence>
<dbReference type="Proteomes" id="UP000288805">
    <property type="component" value="Unassembled WGS sequence"/>
</dbReference>
<dbReference type="GO" id="GO:0005634">
    <property type="term" value="C:nucleus"/>
    <property type="evidence" value="ECO:0007669"/>
    <property type="project" value="UniProtKB-SubCell"/>
</dbReference>
<evidence type="ECO:0000256" key="1">
    <source>
        <dbReference type="ARBA" id="ARBA00004123"/>
    </source>
</evidence>
<keyword evidence="2" id="KW-0677">Repeat</keyword>
<sequence>MFREKVVRSTYSFNLWLSDCSLNCAFIQCLMYLYHYPDIWYDYATWHARNGSIDAAIKVFQRASKALPDSDMLRYAYAELEESRGAIQPAKKIYESLLGDGVNATALVHIQFIRFLRRTEGVEAARNFHYHYFIFSQVAHNVFEAGLKRFMHEPGYILEYADFLSRLNDDRNIRALFERALSSLPPDESVEVQSLSFILPCFGLNSIS</sequence>
<gene>
    <name evidence="6" type="primary">CSTF77_1</name>
    <name evidence="6" type="ORF">CK203_103281</name>
</gene>
<evidence type="ECO:0000256" key="2">
    <source>
        <dbReference type="ARBA" id="ARBA00022737"/>
    </source>
</evidence>
<organism evidence="6 7">
    <name type="scientific">Vitis vinifera</name>
    <name type="common">Grape</name>
    <dbReference type="NCBI Taxonomy" id="29760"/>
    <lineage>
        <taxon>Eukaryota</taxon>
        <taxon>Viridiplantae</taxon>
        <taxon>Streptophyta</taxon>
        <taxon>Embryophyta</taxon>
        <taxon>Tracheophyta</taxon>
        <taxon>Spermatophyta</taxon>
        <taxon>Magnoliopsida</taxon>
        <taxon>eudicotyledons</taxon>
        <taxon>Gunneridae</taxon>
        <taxon>Pentapetalae</taxon>
        <taxon>rosids</taxon>
        <taxon>Vitales</taxon>
        <taxon>Vitaceae</taxon>
        <taxon>Viteae</taxon>
        <taxon>Vitis</taxon>
    </lineage>
</organism>
<feature type="domain" description="Suppressor of forked" evidence="5">
    <location>
        <begin position="136"/>
        <end position="186"/>
    </location>
</feature>
<dbReference type="InterPro" id="IPR011990">
    <property type="entry name" value="TPR-like_helical_dom_sf"/>
</dbReference>
<evidence type="ECO:0000259" key="5">
    <source>
        <dbReference type="Pfam" id="PF05843"/>
    </source>
</evidence>
<dbReference type="InterPro" id="IPR008847">
    <property type="entry name" value="Suf"/>
</dbReference>
<dbReference type="PROSITE" id="PS50005">
    <property type="entry name" value="TPR"/>
    <property type="match status" value="1"/>
</dbReference>